<sequence length="24" mass="2684">MEFTQQSPNQNTVISIDESTITLS</sequence>
<accession>A0A382U787</accession>
<feature type="non-terminal residue" evidence="2">
    <location>
        <position position="24"/>
    </location>
</feature>
<evidence type="ECO:0000256" key="1">
    <source>
        <dbReference type="SAM" id="MobiDB-lite"/>
    </source>
</evidence>
<evidence type="ECO:0000313" key="2">
    <source>
        <dbReference type="EMBL" id="SVD30154.1"/>
    </source>
</evidence>
<gene>
    <name evidence="2" type="ORF">METZ01_LOCUS383008</name>
</gene>
<name>A0A382U787_9ZZZZ</name>
<feature type="region of interest" description="Disordered" evidence="1">
    <location>
        <begin position="1"/>
        <end position="24"/>
    </location>
</feature>
<protein>
    <submittedName>
        <fullName evidence="2">Uncharacterized protein</fullName>
    </submittedName>
</protein>
<dbReference type="EMBL" id="UINC01142055">
    <property type="protein sequence ID" value="SVD30154.1"/>
    <property type="molecule type" value="Genomic_DNA"/>
</dbReference>
<proteinExistence type="predicted"/>
<dbReference type="AlphaFoldDB" id="A0A382U787"/>
<reference evidence="2" key="1">
    <citation type="submission" date="2018-05" db="EMBL/GenBank/DDBJ databases">
        <authorList>
            <person name="Lanie J.A."/>
            <person name="Ng W.-L."/>
            <person name="Kazmierczak K.M."/>
            <person name="Andrzejewski T.M."/>
            <person name="Davidsen T.M."/>
            <person name="Wayne K.J."/>
            <person name="Tettelin H."/>
            <person name="Glass J.I."/>
            <person name="Rusch D."/>
            <person name="Podicherti R."/>
            <person name="Tsui H.-C.T."/>
            <person name="Winkler M.E."/>
        </authorList>
    </citation>
    <scope>NUCLEOTIDE SEQUENCE</scope>
</reference>
<organism evidence="2">
    <name type="scientific">marine metagenome</name>
    <dbReference type="NCBI Taxonomy" id="408172"/>
    <lineage>
        <taxon>unclassified sequences</taxon>
        <taxon>metagenomes</taxon>
        <taxon>ecological metagenomes</taxon>
    </lineage>
</organism>